<gene>
    <name evidence="2" type="ORF">FUA26_15170</name>
</gene>
<sequence>MDDIKKQLQFAETRRGFLKKASLGFGSIALSSMLAPSSAFANNALLNNDKLAPHFMPKAKRVIYLFQSGAPSQIETLDYKPALAKWHGKEIPPSVKGTQRNSGMVTDQSTFPLVQSIFNFKQYGQSGAWVSDLFPHTAQVVDDLCIINSMYTDAINHEPAVMFLQTGSQLSGRPSIGSWLSYGLGSDNKDLPNFVVLVSKGGGSQPLSSAAWGNGFLPSHHQGVQFRSGKNPVLYLNNPHGVQDNDRRRALDYIKALNQQQYSLWNDPEIQSKINQYEMAYKMQSSVPEAVNTKEEPEYTYKLYGEDARKPGTYAANCLQARRLAERGVKFIQLYHTGWDQHGNLPGGIKRQARDTDQATAGLIQDLKQRGLLDDTLVVWGGEFGRTSFSQGRLTATSYGRDHHPGCFSMWMAGAGVKAGMVYGKTDEFSYNVVENPVHIHDFQATLLHLLGIDHERLTFKHQGRRFRLTDVHGHVVKDILS</sequence>
<evidence type="ECO:0000256" key="1">
    <source>
        <dbReference type="SAM" id="SignalP"/>
    </source>
</evidence>
<feature type="chain" id="PRO_5022829037" evidence="1">
    <location>
        <begin position="42"/>
        <end position="482"/>
    </location>
</feature>
<dbReference type="RefSeq" id="WP_147138062.1">
    <property type="nucleotide sequence ID" value="NZ_VOSC01000033.1"/>
</dbReference>
<proteinExistence type="predicted"/>
<dbReference type="OrthoDB" id="908850at2"/>
<dbReference type="InterPro" id="IPR010869">
    <property type="entry name" value="DUF1501"/>
</dbReference>
<dbReference type="InterPro" id="IPR017850">
    <property type="entry name" value="Alkaline_phosphatase_core_sf"/>
</dbReference>
<keyword evidence="3" id="KW-1185">Reference proteome</keyword>
<dbReference type="EMBL" id="VOSC01000033">
    <property type="protein sequence ID" value="TXE06310.1"/>
    <property type="molecule type" value="Genomic_DNA"/>
</dbReference>
<dbReference type="PANTHER" id="PTHR43737:SF1">
    <property type="entry name" value="DUF1501 DOMAIN-CONTAINING PROTEIN"/>
    <property type="match status" value="1"/>
</dbReference>
<dbReference type="Pfam" id="PF07394">
    <property type="entry name" value="DUF1501"/>
    <property type="match status" value="1"/>
</dbReference>
<feature type="signal peptide" evidence="1">
    <location>
        <begin position="1"/>
        <end position="41"/>
    </location>
</feature>
<dbReference type="NCBIfam" id="TIGR01409">
    <property type="entry name" value="TAT_signal_seq"/>
    <property type="match status" value="1"/>
</dbReference>
<dbReference type="SUPFAM" id="SSF53649">
    <property type="entry name" value="Alkaline phosphatase-like"/>
    <property type="match status" value="1"/>
</dbReference>
<keyword evidence="1" id="KW-0732">Signal</keyword>
<dbReference type="Proteomes" id="UP000321790">
    <property type="component" value="Unassembled WGS sequence"/>
</dbReference>
<name>A0A5C7ABX9_9FLAO</name>
<protein>
    <submittedName>
        <fullName evidence="2">DUF1501 domain-containing protein</fullName>
    </submittedName>
</protein>
<reference evidence="3" key="1">
    <citation type="submission" date="2019-08" db="EMBL/GenBank/DDBJ databases">
        <title>Seonamhaeicola sediminis sp. nov., isolated from marine sediment.</title>
        <authorList>
            <person name="Cao W.R."/>
        </authorList>
    </citation>
    <scope>NUCLEOTIDE SEQUENCE [LARGE SCALE GENOMIC DNA]</scope>
    <source>
        <strain evidence="3">Gy8</strain>
    </source>
</reference>
<organism evidence="2 3">
    <name type="scientific">Seonamhaeicola algicola</name>
    <dbReference type="NCBI Taxonomy" id="1719036"/>
    <lineage>
        <taxon>Bacteria</taxon>
        <taxon>Pseudomonadati</taxon>
        <taxon>Bacteroidota</taxon>
        <taxon>Flavobacteriia</taxon>
        <taxon>Flavobacteriales</taxon>
        <taxon>Flavobacteriaceae</taxon>
    </lineage>
</organism>
<dbReference type="InterPro" id="IPR019546">
    <property type="entry name" value="TAT_signal_bac_arc"/>
</dbReference>
<accession>A0A5C7ABX9</accession>
<dbReference type="AlphaFoldDB" id="A0A5C7ABX9"/>
<comment type="caution">
    <text evidence="2">The sequence shown here is derived from an EMBL/GenBank/DDBJ whole genome shotgun (WGS) entry which is preliminary data.</text>
</comment>
<evidence type="ECO:0000313" key="2">
    <source>
        <dbReference type="EMBL" id="TXE06310.1"/>
    </source>
</evidence>
<dbReference type="InterPro" id="IPR006311">
    <property type="entry name" value="TAT_signal"/>
</dbReference>
<evidence type="ECO:0000313" key="3">
    <source>
        <dbReference type="Proteomes" id="UP000321790"/>
    </source>
</evidence>
<dbReference type="Gene3D" id="3.40.720.10">
    <property type="entry name" value="Alkaline Phosphatase, subunit A"/>
    <property type="match status" value="1"/>
</dbReference>
<dbReference type="PANTHER" id="PTHR43737">
    <property type="entry name" value="BLL7424 PROTEIN"/>
    <property type="match status" value="1"/>
</dbReference>
<dbReference type="PROSITE" id="PS51318">
    <property type="entry name" value="TAT"/>
    <property type="match status" value="1"/>
</dbReference>